<evidence type="ECO:0000256" key="9">
    <source>
        <dbReference type="ARBA" id="ARBA00025012"/>
    </source>
</evidence>
<dbReference type="InterPro" id="IPR008948">
    <property type="entry name" value="L-Aspartase-like"/>
</dbReference>
<dbReference type="EMBL" id="PFCB01000028">
    <property type="protein sequence ID" value="PIR74150.1"/>
    <property type="molecule type" value="Genomic_DNA"/>
</dbReference>
<dbReference type="PROSITE" id="PS00163">
    <property type="entry name" value="FUMARATE_LYASES"/>
    <property type="match status" value="1"/>
</dbReference>
<dbReference type="GO" id="GO:0006189">
    <property type="term" value="P:'de novo' IMP biosynthetic process"/>
    <property type="evidence" value="ECO:0007669"/>
    <property type="project" value="UniProtKB-UniPathway"/>
</dbReference>
<comment type="function">
    <text evidence="9">Catalyzes two reactions in de novo purine nucleotide biosynthesis. Catalyzes the breakdown of 5-aminoimidazole- (N-succinylocarboxamide) ribotide (SAICAR or 2-[5-amino-1-(5-phospho-beta-D-ribosyl)imidazole-4-carboxamido]succinate) to 5-aminoimidazole-4-carboxamide ribotide (AICAR or 5-amino-1-(5-phospho-beta-D-ribosyl)imidazole-4-carboxamide) and fumarate, and of adenylosuccinate (ADS or N(6)-(1,2-dicarboxyethyl)-AMP) to adenosine monophosphate (AMP) and fumarate.</text>
</comment>
<evidence type="ECO:0000256" key="4">
    <source>
        <dbReference type="ARBA" id="ARBA00012339"/>
    </source>
</evidence>
<evidence type="ECO:0000313" key="17">
    <source>
        <dbReference type="Proteomes" id="UP000230154"/>
    </source>
</evidence>
<comment type="pathway">
    <text evidence="2 13">Purine metabolism; AMP biosynthesis via de novo pathway; AMP from IMP: step 2/2.</text>
</comment>
<dbReference type="UniPathway" id="UPA00074">
    <property type="reaction ID" value="UER00132"/>
</dbReference>
<feature type="domain" description="Adenylosuccinate lyase PurB C-terminal" evidence="15">
    <location>
        <begin position="328"/>
        <end position="442"/>
    </location>
</feature>
<evidence type="ECO:0000256" key="7">
    <source>
        <dbReference type="ARBA" id="ARBA00023239"/>
    </source>
</evidence>
<evidence type="ECO:0000256" key="1">
    <source>
        <dbReference type="ARBA" id="ARBA00004706"/>
    </source>
</evidence>
<evidence type="ECO:0000256" key="8">
    <source>
        <dbReference type="ARBA" id="ARBA00024477"/>
    </source>
</evidence>
<dbReference type="Gene3D" id="1.20.200.10">
    <property type="entry name" value="Fumarase/aspartase (Central domain)"/>
    <property type="match status" value="1"/>
</dbReference>
<dbReference type="EC" id="4.3.2.2" evidence="4 12"/>
<dbReference type="Pfam" id="PF00206">
    <property type="entry name" value="Lyase_1"/>
    <property type="match status" value="1"/>
</dbReference>
<comment type="catalytic activity">
    <reaction evidence="8">
        <text>(2S)-2-[5-amino-1-(5-phospho-beta-D-ribosyl)imidazole-4-carboxamido]succinate = 5-amino-1-(5-phospho-beta-D-ribosyl)imidazole-4-carboxamide + fumarate</text>
        <dbReference type="Rhea" id="RHEA:23920"/>
        <dbReference type="ChEBI" id="CHEBI:29806"/>
        <dbReference type="ChEBI" id="CHEBI:58443"/>
        <dbReference type="ChEBI" id="CHEBI:58475"/>
        <dbReference type="EC" id="4.3.2.2"/>
    </reaction>
    <physiologicalReaction direction="left-to-right" evidence="8">
        <dbReference type="Rhea" id="RHEA:23921"/>
    </physiologicalReaction>
</comment>
<sequence length="453" mass="50874">MNPLSSISPIDGRYRGEVQELAAFFSEMALMKYRLMIEVEYLIALSHERGVPEVALFNPEQTACLRAAYQQFMLNDAERVKKIEAVTNHDVKAIEYFLQMKVKGTDLEKCTSFIHFALTSEDVNNLAYSLMVRDALHTVYLPSLRAVIRSIEEKALAYRELPMLALTHGQSATPTTLGKEFSVFVSRLSRQLEPLSAHQLQGKFGGATGTWAAHVVSYPNVDWIGFSKKFISNLGLSPNLITIQIEDHDSLAEVCHTMSRINTILIDFCRDMWSYISRGIIAQKPKEGEVGSSTMPHKINPIQFENAEGNLGIANAYFSHLAAKLPISRMQRDLTDSTVLRNQGVPLAHSLLACKNICKGLERVAPNDIKLREELDTHPEVLAEAVQTVLRKHGQGDAYEQLKAATRGKDMTLEDLREFISHLDISQSDKKRLMELKPTEYIGLAEEITKKNV</sequence>
<dbReference type="InterPro" id="IPR047136">
    <property type="entry name" value="PurB_bact"/>
</dbReference>
<evidence type="ECO:0000259" key="15">
    <source>
        <dbReference type="Pfam" id="PF08328"/>
    </source>
</evidence>
<dbReference type="Pfam" id="PF08328">
    <property type="entry name" value="ASL_C"/>
    <property type="match status" value="1"/>
</dbReference>
<dbReference type="AlphaFoldDB" id="A0A2H0TPR3"/>
<dbReference type="Gene3D" id="1.10.40.30">
    <property type="entry name" value="Fumarase/aspartase (C-terminal domain)"/>
    <property type="match status" value="1"/>
</dbReference>
<gene>
    <name evidence="16" type="ORF">COU35_03775</name>
</gene>
<dbReference type="NCBIfam" id="TIGR00928">
    <property type="entry name" value="purB"/>
    <property type="match status" value="1"/>
</dbReference>
<comment type="similarity">
    <text evidence="3 13">Belongs to the lyase 1 family. Adenylosuccinate lyase subfamily.</text>
</comment>
<evidence type="ECO:0000256" key="11">
    <source>
        <dbReference type="ARBA" id="ARBA00049115"/>
    </source>
</evidence>
<comment type="caution">
    <text evidence="16">The sequence shown here is derived from an EMBL/GenBank/DDBJ whole genome shotgun (WGS) entry which is preliminary data.</text>
</comment>
<comment type="catalytic activity">
    <reaction evidence="11">
        <text>N(6)-(1,2-dicarboxyethyl)-AMP = fumarate + AMP</text>
        <dbReference type="Rhea" id="RHEA:16853"/>
        <dbReference type="ChEBI" id="CHEBI:29806"/>
        <dbReference type="ChEBI" id="CHEBI:57567"/>
        <dbReference type="ChEBI" id="CHEBI:456215"/>
        <dbReference type="EC" id="4.3.2.2"/>
    </reaction>
    <physiologicalReaction direction="left-to-right" evidence="11">
        <dbReference type="Rhea" id="RHEA:16854"/>
    </physiologicalReaction>
</comment>
<dbReference type="PANTHER" id="PTHR43411:SF1">
    <property type="entry name" value="ADENYLOSUCCINATE LYASE"/>
    <property type="match status" value="1"/>
</dbReference>
<evidence type="ECO:0000313" key="16">
    <source>
        <dbReference type="EMBL" id="PIR74150.1"/>
    </source>
</evidence>
<comment type="pathway">
    <text evidence="1 13">Purine metabolism; IMP biosynthesis via de novo pathway; 5-amino-1-(5-phospho-D-ribosyl)imidazole-4-carboxamide from 5-amino-1-(5-phospho-D-ribosyl)imidazole-4-carboxylate: step 2/2.</text>
</comment>
<keyword evidence="6 13" id="KW-0658">Purine biosynthesis</keyword>
<keyword evidence="7 13" id="KW-0456">Lyase</keyword>
<dbReference type="NCBIfam" id="NF006764">
    <property type="entry name" value="PRK09285.1"/>
    <property type="match status" value="1"/>
</dbReference>
<dbReference type="Proteomes" id="UP000230154">
    <property type="component" value="Unassembled WGS sequence"/>
</dbReference>
<feature type="domain" description="Fumarate lyase N-terminal" evidence="14">
    <location>
        <begin position="12"/>
        <end position="309"/>
    </location>
</feature>
<dbReference type="CDD" id="cd01598">
    <property type="entry name" value="PurB"/>
    <property type="match status" value="1"/>
</dbReference>
<dbReference type="InterPro" id="IPR022761">
    <property type="entry name" value="Fumarate_lyase_N"/>
</dbReference>
<dbReference type="GO" id="GO:0004018">
    <property type="term" value="F:N6-(1,2-dicarboxyethyl)AMP AMP-lyase (fumarate-forming) activity"/>
    <property type="evidence" value="ECO:0007669"/>
    <property type="project" value="UniProtKB-UniRule"/>
</dbReference>
<dbReference type="GO" id="GO:0070626">
    <property type="term" value="F:(S)-2-(5-amino-1-(5-phospho-D-ribosyl)imidazole-4-carboxamido) succinate lyase (fumarate-forming) activity"/>
    <property type="evidence" value="ECO:0007669"/>
    <property type="project" value="RHEA"/>
</dbReference>
<evidence type="ECO:0000256" key="12">
    <source>
        <dbReference type="NCBIfam" id="TIGR00928"/>
    </source>
</evidence>
<dbReference type="InterPro" id="IPR020557">
    <property type="entry name" value="Fumarate_lyase_CS"/>
</dbReference>
<evidence type="ECO:0000256" key="10">
    <source>
        <dbReference type="ARBA" id="ARBA00030717"/>
    </source>
</evidence>
<evidence type="ECO:0000256" key="6">
    <source>
        <dbReference type="ARBA" id="ARBA00022755"/>
    </source>
</evidence>
<evidence type="ECO:0000256" key="2">
    <source>
        <dbReference type="ARBA" id="ARBA00004734"/>
    </source>
</evidence>
<dbReference type="InterPro" id="IPR024083">
    <property type="entry name" value="Fumarase/histidase_N"/>
</dbReference>
<name>A0A2H0TPR3_9BACT</name>
<protein>
    <recommendedName>
        <fullName evidence="5 12">Adenylosuccinate lyase</fullName>
        <shortName evidence="13">ASL</shortName>
        <ecNumber evidence="4 12">4.3.2.2</ecNumber>
    </recommendedName>
    <alternativeName>
        <fullName evidence="10 13">Adenylosuccinase</fullName>
    </alternativeName>
</protein>
<dbReference type="Gene3D" id="1.10.275.10">
    <property type="entry name" value="Fumarase/aspartase (N-terminal domain)"/>
    <property type="match status" value="1"/>
</dbReference>
<dbReference type="InterPro" id="IPR000362">
    <property type="entry name" value="Fumarate_lyase_fam"/>
</dbReference>
<evidence type="ECO:0000259" key="14">
    <source>
        <dbReference type="Pfam" id="PF00206"/>
    </source>
</evidence>
<dbReference type="InterPro" id="IPR004769">
    <property type="entry name" value="Pur_lyase"/>
</dbReference>
<reference evidence="17" key="1">
    <citation type="submission" date="2017-09" db="EMBL/GenBank/DDBJ databases">
        <title>Depth-based differentiation of microbial function through sediment-hosted aquifers and enrichment of novel symbionts in the deep terrestrial subsurface.</title>
        <authorList>
            <person name="Probst A.J."/>
            <person name="Ladd B."/>
            <person name="Jarett J.K."/>
            <person name="Geller-Mcgrath D.E."/>
            <person name="Sieber C.M.K."/>
            <person name="Emerson J.B."/>
            <person name="Anantharaman K."/>
            <person name="Thomas B.C."/>
            <person name="Malmstrom R."/>
            <person name="Stieglmeier M."/>
            <person name="Klingl A."/>
            <person name="Woyke T."/>
            <person name="Ryan C.M."/>
            <person name="Banfield J.F."/>
        </authorList>
    </citation>
    <scope>NUCLEOTIDE SEQUENCE [LARGE SCALE GENOMIC DNA]</scope>
</reference>
<dbReference type="PANTHER" id="PTHR43411">
    <property type="entry name" value="ADENYLOSUCCINATE LYASE"/>
    <property type="match status" value="1"/>
</dbReference>
<dbReference type="PRINTS" id="PR00149">
    <property type="entry name" value="FUMRATELYASE"/>
</dbReference>
<proteinExistence type="inferred from homology"/>
<evidence type="ECO:0000256" key="5">
    <source>
        <dbReference type="ARBA" id="ARBA00017058"/>
    </source>
</evidence>
<organism evidence="16 17">
    <name type="scientific">Candidatus Magasanikbacteria bacterium CG10_big_fil_rev_8_21_14_0_10_47_10</name>
    <dbReference type="NCBI Taxonomy" id="1974652"/>
    <lineage>
        <taxon>Bacteria</taxon>
        <taxon>Candidatus Magasanikiibacteriota</taxon>
    </lineage>
</organism>
<evidence type="ECO:0000256" key="3">
    <source>
        <dbReference type="ARBA" id="ARBA00008273"/>
    </source>
</evidence>
<dbReference type="InterPro" id="IPR013539">
    <property type="entry name" value="PurB_C"/>
</dbReference>
<dbReference type="UniPathway" id="UPA00075">
    <property type="reaction ID" value="UER00336"/>
</dbReference>
<accession>A0A2H0TPR3</accession>
<dbReference type="SUPFAM" id="SSF48557">
    <property type="entry name" value="L-aspartase-like"/>
    <property type="match status" value="1"/>
</dbReference>
<evidence type="ECO:0000256" key="13">
    <source>
        <dbReference type="RuleBase" id="RU361172"/>
    </source>
</evidence>
<dbReference type="GO" id="GO:0044208">
    <property type="term" value="P:'de novo' AMP biosynthetic process"/>
    <property type="evidence" value="ECO:0007669"/>
    <property type="project" value="UniProtKB-UniPathway"/>
</dbReference>